<dbReference type="NCBIfam" id="NF005687">
    <property type="entry name" value="PRK07487.1"/>
    <property type="match status" value="1"/>
</dbReference>
<dbReference type="Pfam" id="PF01425">
    <property type="entry name" value="Amidase"/>
    <property type="match status" value="1"/>
</dbReference>
<sequence length="482" mass="51581">MSRAELWTLGAAELARLTRAGDITATEAVASAFGRMDAVNPDLNAVVVDTRADAMARAALLDTLPASDRGSLHGVPVTIKINVDQKGEATSNGILAFKDLIAPADAPVVENLLRAGAVVIGRTNTPEFSFRADTDNPLFGRTHNPWGRHISAGGSSGGGGAAVMAGIGALAHGNDIGGSLRFPASANGAVTVKPGLGRVPAWNPSQRSERGLLAQMMSVQGLMCRTADDLAHAMPSLIAPDPRDPFHAPVPWHGAALGVPIKVAFTRNPHGYDLHPEVETALLAARDALMDAGYVVEEVEPPNMFEIGRNGYRALMGEIASLLKPDIDTYGSDTIKAMFNTYFQEFEPITGDDLLRMMAKRSHYARAWALFQQDYPLVLMPFLPHPFFAPDRDTEGVEGAHDVLGCAVYSYGMNFLGLPAGCLPTHLAHMPKGPQPINVQIAAPRWREDLAVAAMQSIESRIPPVAKTLWSHMDSHSSQTNR</sequence>
<dbReference type="InterPro" id="IPR036928">
    <property type="entry name" value="AS_sf"/>
</dbReference>
<dbReference type="STRING" id="928856.SAMN04488049_102170"/>
<dbReference type="AlphaFoldDB" id="A0A0N7M0S5"/>
<organism evidence="3 4">
    <name type="scientific">Tritonibacter multivorans</name>
    <dbReference type="NCBI Taxonomy" id="928856"/>
    <lineage>
        <taxon>Bacteria</taxon>
        <taxon>Pseudomonadati</taxon>
        <taxon>Pseudomonadota</taxon>
        <taxon>Alphaproteobacteria</taxon>
        <taxon>Rhodobacterales</taxon>
        <taxon>Paracoccaceae</taxon>
        <taxon>Tritonibacter</taxon>
    </lineage>
</organism>
<dbReference type="EC" id="6.3.5.-" evidence="3"/>
<dbReference type="GO" id="GO:0016874">
    <property type="term" value="F:ligase activity"/>
    <property type="evidence" value="ECO:0007669"/>
    <property type="project" value="UniProtKB-KW"/>
</dbReference>
<dbReference type="PANTHER" id="PTHR46072:SF5">
    <property type="entry name" value="GENERAL AMIDASE-C"/>
    <property type="match status" value="1"/>
</dbReference>
<proteinExistence type="predicted"/>
<keyword evidence="3" id="KW-0808">Transferase</keyword>
<keyword evidence="3" id="KW-0436">Ligase</keyword>
<accession>A0A0N7M0S5</accession>
<dbReference type="GO" id="GO:0016740">
    <property type="term" value="F:transferase activity"/>
    <property type="evidence" value="ECO:0007669"/>
    <property type="project" value="UniProtKB-KW"/>
</dbReference>
<dbReference type="OrthoDB" id="9777859at2"/>
<protein>
    <submittedName>
        <fullName evidence="3">Glutamyl-tRNA(Gln) amidotransferase subunit A</fullName>
        <ecNumber evidence="3">6.3.5.-</ecNumber>
    </submittedName>
</protein>
<reference evidence="3 4" key="1">
    <citation type="submission" date="2015-09" db="EMBL/GenBank/DDBJ databases">
        <authorList>
            <consortium name="Swine Surveillance"/>
        </authorList>
    </citation>
    <scope>NUCLEOTIDE SEQUENCE [LARGE SCALE GENOMIC DNA]</scope>
    <source>
        <strain evidence="3 4">CECT 7557</strain>
    </source>
</reference>
<dbReference type="GO" id="GO:0016787">
    <property type="term" value="F:hydrolase activity"/>
    <property type="evidence" value="ECO:0007669"/>
    <property type="project" value="UniProtKB-KW"/>
</dbReference>
<evidence type="ECO:0000313" key="4">
    <source>
        <dbReference type="Proteomes" id="UP000052022"/>
    </source>
</evidence>
<keyword evidence="4" id="KW-1185">Reference proteome</keyword>
<dbReference type="SUPFAM" id="SSF75304">
    <property type="entry name" value="Amidase signature (AS) enzymes"/>
    <property type="match status" value="1"/>
</dbReference>
<evidence type="ECO:0000256" key="1">
    <source>
        <dbReference type="ARBA" id="ARBA00022801"/>
    </source>
</evidence>
<dbReference type="EMBL" id="CYSD01000042">
    <property type="protein sequence ID" value="CUH81281.1"/>
    <property type="molecule type" value="Genomic_DNA"/>
</dbReference>
<name>A0A0N7M0S5_9RHOB</name>
<evidence type="ECO:0000259" key="2">
    <source>
        <dbReference type="Pfam" id="PF01425"/>
    </source>
</evidence>
<dbReference type="PANTHER" id="PTHR46072">
    <property type="entry name" value="AMIDASE-RELATED-RELATED"/>
    <property type="match status" value="1"/>
</dbReference>
<dbReference type="RefSeq" id="WP_058291325.1">
    <property type="nucleotide sequence ID" value="NZ_CYSD01000042.1"/>
</dbReference>
<gene>
    <name evidence="3" type="primary">gatA_3</name>
    <name evidence="3" type="ORF">TRM7557_03334</name>
</gene>
<evidence type="ECO:0000313" key="3">
    <source>
        <dbReference type="EMBL" id="CUH81281.1"/>
    </source>
</evidence>
<keyword evidence="1" id="KW-0378">Hydrolase</keyword>
<dbReference type="Proteomes" id="UP000052022">
    <property type="component" value="Unassembled WGS sequence"/>
</dbReference>
<dbReference type="InterPro" id="IPR023631">
    <property type="entry name" value="Amidase_dom"/>
</dbReference>
<dbReference type="Gene3D" id="3.90.1300.10">
    <property type="entry name" value="Amidase signature (AS) domain"/>
    <property type="match status" value="1"/>
</dbReference>
<feature type="domain" description="Amidase" evidence="2">
    <location>
        <begin position="27"/>
        <end position="449"/>
    </location>
</feature>